<reference evidence="3 4" key="1">
    <citation type="journal article" date="2014" name="Syst. Appl. Microbiol.">
        <title>Complete genomes of freshwater sulfur oxidizers Sulfuricella denitrificans skB26 and Sulfuritalea hydrogenivorans sk43H: genetic insights into the sulfur oxidation pathway of betaproteobacteria.</title>
        <authorList>
            <person name="Watanabe T."/>
            <person name="Kojima H."/>
            <person name="Fukui M."/>
        </authorList>
    </citation>
    <scope>NUCLEOTIDE SEQUENCE [LARGE SCALE GENOMIC DNA]</scope>
    <source>
        <strain evidence="3">DSM22779</strain>
    </source>
</reference>
<gene>
    <name evidence="3" type="ORF">SUTH_00261</name>
</gene>
<dbReference type="OrthoDB" id="9803027at2"/>
<dbReference type="STRING" id="1223802.SUTH_00261"/>
<dbReference type="NCBIfam" id="NF005791">
    <property type="entry name" value="PRK07627.1"/>
    <property type="match status" value="1"/>
</dbReference>
<evidence type="ECO:0000256" key="1">
    <source>
        <dbReference type="ARBA" id="ARBA00022975"/>
    </source>
</evidence>
<keyword evidence="1" id="KW-0665">Pyrimidine biosynthesis</keyword>
<evidence type="ECO:0000313" key="4">
    <source>
        <dbReference type="Proteomes" id="UP000031637"/>
    </source>
</evidence>
<protein>
    <submittedName>
        <fullName evidence="3">Dihydroorotase, multifunctional complex type</fullName>
    </submittedName>
</protein>
<dbReference type="InterPro" id="IPR011059">
    <property type="entry name" value="Metal-dep_hydrolase_composite"/>
</dbReference>
<evidence type="ECO:0000259" key="2">
    <source>
        <dbReference type="Pfam" id="PF12890"/>
    </source>
</evidence>
<dbReference type="GO" id="GO:0046872">
    <property type="term" value="F:metal ion binding"/>
    <property type="evidence" value="ECO:0007669"/>
    <property type="project" value="InterPro"/>
</dbReference>
<dbReference type="InterPro" id="IPR004722">
    <property type="entry name" value="DHOase"/>
</dbReference>
<dbReference type="KEGG" id="shd:SUTH_00261"/>
<dbReference type="InterPro" id="IPR032466">
    <property type="entry name" value="Metal_Hydrolase"/>
</dbReference>
<feature type="domain" description="Dihydroorotase catalytic" evidence="2">
    <location>
        <begin position="52"/>
        <end position="236"/>
    </location>
</feature>
<dbReference type="GO" id="GO:0005737">
    <property type="term" value="C:cytoplasm"/>
    <property type="evidence" value="ECO:0007669"/>
    <property type="project" value="TreeGrafter"/>
</dbReference>
<accession>W0SB12</accession>
<proteinExistence type="predicted"/>
<dbReference type="GO" id="GO:0006221">
    <property type="term" value="P:pyrimidine nucleotide biosynthetic process"/>
    <property type="evidence" value="ECO:0007669"/>
    <property type="project" value="UniProtKB-KW"/>
</dbReference>
<dbReference type="Pfam" id="PF12890">
    <property type="entry name" value="DHOase"/>
    <property type="match status" value="1"/>
</dbReference>
<dbReference type="SUPFAM" id="SSF51338">
    <property type="entry name" value="Composite domain of metallo-dependent hydrolases"/>
    <property type="match status" value="1"/>
</dbReference>
<dbReference type="NCBIfam" id="TIGR00857">
    <property type="entry name" value="pyrC_multi"/>
    <property type="match status" value="1"/>
</dbReference>
<dbReference type="AlphaFoldDB" id="W0SB12"/>
<dbReference type="Gene3D" id="3.20.20.140">
    <property type="entry name" value="Metal-dependent hydrolases"/>
    <property type="match status" value="1"/>
</dbReference>
<name>W0SB12_9PROT</name>
<dbReference type="RefSeq" id="WP_041096468.1">
    <property type="nucleotide sequence ID" value="NZ_AP012547.1"/>
</dbReference>
<dbReference type="EMBL" id="AP012547">
    <property type="protein sequence ID" value="BAO28077.1"/>
    <property type="molecule type" value="Genomic_DNA"/>
</dbReference>
<evidence type="ECO:0000313" key="3">
    <source>
        <dbReference type="EMBL" id="BAO28077.1"/>
    </source>
</evidence>
<keyword evidence="4" id="KW-1185">Reference proteome</keyword>
<dbReference type="PANTHER" id="PTHR43668:SF2">
    <property type="entry name" value="ALLANTOINASE"/>
    <property type="match status" value="1"/>
</dbReference>
<dbReference type="GO" id="GO:0006145">
    <property type="term" value="P:purine nucleobase catabolic process"/>
    <property type="evidence" value="ECO:0007669"/>
    <property type="project" value="TreeGrafter"/>
</dbReference>
<dbReference type="SUPFAM" id="SSF51556">
    <property type="entry name" value="Metallo-dependent hydrolases"/>
    <property type="match status" value="1"/>
</dbReference>
<organism evidence="3 4">
    <name type="scientific">Sulfuritalea hydrogenivorans sk43H</name>
    <dbReference type="NCBI Taxonomy" id="1223802"/>
    <lineage>
        <taxon>Bacteria</taxon>
        <taxon>Pseudomonadati</taxon>
        <taxon>Pseudomonadota</taxon>
        <taxon>Betaproteobacteria</taxon>
        <taxon>Nitrosomonadales</taxon>
        <taxon>Sterolibacteriaceae</taxon>
        <taxon>Sulfuritalea</taxon>
    </lineage>
</organism>
<dbReference type="GO" id="GO:0004151">
    <property type="term" value="F:dihydroorotase activity"/>
    <property type="evidence" value="ECO:0007669"/>
    <property type="project" value="InterPro"/>
</dbReference>
<sequence>MKIHIKNGRLIDPASKTDKALDLFIAAGRIVGVGAAPAGFEANSVLDATGCIVCPGLIDLAARLREPGFEYRATLESEMAAAAAGGVTRLACPPDTDPVLDEPGLVEMLTHRARLPEFAHVHPVGALTVQLEGKALTEMAELAEAGCVAFGQANRAIVDTQVLLRAMMYAATFDFPVWLQAQDPFLARKGVAHDGEVAARLGLAGIPVAAETIALATILHLARETGARVHVTRISSAAGVDMIVAARAAGIAVTCDVAIHHLHLCEMDIGFFNAHARLDPPLRSTGDRDALRAGLASGAINALCSDHTPVDDDGKQMPFDEAEVGATGLELLLPLTLKWAQEMKLPLLTALARVTSDPARILGVKAGNLAPGAAADICVFDPAAGFKASRENLRSQGKNTPFLGQEFSGRVRYTLIDGHLAFDGTLG</sequence>
<dbReference type="InterPro" id="IPR024403">
    <property type="entry name" value="DHOase_cat"/>
</dbReference>
<dbReference type="HOGENOM" id="CLU_015572_1_0_4"/>
<dbReference type="CDD" id="cd01317">
    <property type="entry name" value="DHOase_IIa"/>
    <property type="match status" value="1"/>
</dbReference>
<dbReference type="PANTHER" id="PTHR43668">
    <property type="entry name" value="ALLANTOINASE"/>
    <property type="match status" value="1"/>
</dbReference>
<dbReference type="Proteomes" id="UP000031637">
    <property type="component" value="Chromosome"/>
</dbReference>
<dbReference type="InterPro" id="IPR050138">
    <property type="entry name" value="DHOase/Allantoinase_Hydrolase"/>
</dbReference>
<dbReference type="GO" id="GO:0004038">
    <property type="term" value="F:allantoinase activity"/>
    <property type="evidence" value="ECO:0007669"/>
    <property type="project" value="TreeGrafter"/>
</dbReference>
<dbReference type="Gene3D" id="2.30.40.10">
    <property type="entry name" value="Urease, subunit C, domain 1"/>
    <property type="match status" value="1"/>
</dbReference>